<dbReference type="WBParaSite" id="RSKR_0000078700.1">
    <property type="protein sequence ID" value="RSKR_0000078700.1"/>
    <property type="gene ID" value="RSKR_0000078700"/>
</dbReference>
<protein>
    <submittedName>
        <fullName evidence="2">BZIP domain-containing protein</fullName>
    </submittedName>
</protein>
<evidence type="ECO:0000313" key="2">
    <source>
        <dbReference type="WBParaSite" id="RSKR_0000078700.1"/>
    </source>
</evidence>
<sequence length="272" mass="30923">MMFNFNDDENILGSSRFACDAFDDQFLETSLNDLDGNLYNSNTSPGSAFNDDCYTPDSLNNSLDIDLFADYNNTGPILFGSSESSPSDLTCSYSSPLNLDLMPITPPDEEGEELFVIKREVGTYCEDNLKGTKRKWDTIQSRHKKISSQGNAFEQLNLTQEEMCVYDQEGYMIPVRLPLTKEEESQLKKVRRKIKNKLSAKASRNKKKLEMERLRLALKQKNKMLNGLINCVNNNLHQRTPFCACCKKMLTAGKAPFDHIDDDEQVSEDEGY</sequence>
<organism evidence="1 2">
    <name type="scientific">Rhabditophanes sp. KR3021</name>
    <dbReference type="NCBI Taxonomy" id="114890"/>
    <lineage>
        <taxon>Eukaryota</taxon>
        <taxon>Metazoa</taxon>
        <taxon>Ecdysozoa</taxon>
        <taxon>Nematoda</taxon>
        <taxon>Chromadorea</taxon>
        <taxon>Rhabditida</taxon>
        <taxon>Tylenchina</taxon>
        <taxon>Panagrolaimomorpha</taxon>
        <taxon>Strongyloidoidea</taxon>
        <taxon>Alloionematidae</taxon>
        <taxon>Rhabditophanes</taxon>
    </lineage>
</organism>
<name>A0AC35THZ1_9BILA</name>
<accession>A0AC35THZ1</accession>
<dbReference type="Proteomes" id="UP000095286">
    <property type="component" value="Unplaced"/>
</dbReference>
<evidence type="ECO:0000313" key="1">
    <source>
        <dbReference type="Proteomes" id="UP000095286"/>
    </source>
</evidence>
<reference evidence="2" key="1">
    <citation type="submission" date="2016-11" db="UniProtKB">
        <authorList>
            <consortium name="WormBaseParasite"/>
        </authorList>
    </citation>
    <scope>IDENTIFICATION</scope>
    <source>
        <strain evidence="2">KR3021</strain>
    </source>
</reference>
<proteinExistence type="predicted"/>